<protein>
    <submittedName>
        <fullName evidence="3">TolB family protein</fullName>
    </submittedName>
</protein>
<dbReference type="SUPFAM" id="SSF82171">
    <property type="entry name" value="DPP6 N-terminal domain-like"/>
    <property type="match status" value="1"/>
</dbReference>
<dbReference type="PANTHER" id="PTHR36842">
    <property type="entry name" value="PROTEIN TOLB HOMOLOG"/>
    <property type="match status" value="1"/>
</dbReference>
<sequence>MKKIFYFILLLAISSCKDDKENVEPTTEPVSDLQKLTNHPEGVGTVVISEDGNTIYYTLQNPQAAPGNYNIDLYSIESDGTNQKKILTYPNVSALLPVISKNNKQLAFSVYRNSSTGMQGEIVVGNIDGTGLRIIQTDNTWMPVMAFVENDNSLLYSKQSTVWKVKTDNSSNKMIAGDGGTSAKAVSADQNLVLIENSSEAYSIDLDGQNKVNLGNNFRPWIISSFNPTFLLTKIMPVGSMQATVQIFISDATGTKKQLTNSEATNLPISFFPDGQEILFTSYKSASAQGDAELYSIKPDGSNLKRLTNNNYDEWAVGFLEQKRKVLFGSSKDGANNLYVLNLK</sequence>
<keyword evidence="4" id="KW-1185">Reference proteome</keyword>
<dbReference type="InterPro" id="IPR032485">
    <property type="entry name" value="LRP1-like_beta_prop"/>
</dbReference>
<accession>A0ABW0E526</accession>
<dbReference type="InterPro" id="IPR011659">
    <property type="entry name" value="WD40"/>
</dbReference>
<dbReference type="RefSeq" id="WP_378015793.1">
    <property type="nucleotide sequence ID" value="NZ_JBHSKT010000001.1"/>
</dbReference>
<dbReference type="Pfam" id="PF07676">
    <property type="entry name" value="PD40"/>
    <property type="match status" value="1"/>
</dbReference>
<dbReference type="PROSITE" id="PS51257">
    <property type="entry name" value="PROKAR_LIPOPROTEIN"/>
    <property type="match status" value="1"/>
</dbReference>
<evidence type="ECO:0000256" key="1">
    <source>
        <dbReference type="ARBA" id="ARBA00009820"/>
    </source>
</evidence>
<proteinExistence type="inferred from homology"/>
<organism evidence="3 4">
    <name type="scientific">Adhaeribacter terreus</name>
    <dbReference type="NCBI Taxonomy" id="529703"/>
    <lineage>
        <taxon>Bacteria</taxon>
        <taxon>Pseudomonadati</taxon>
        <taxon>Bacteroidota</taxon>
        <taxon>Cytophagia</taxon>
        <taxon>Cytophagales</taxon>
        <taxon>Hymenobacteraceae</taxon>
        <taxon>Adhaeribacter</taxon>
    </lineage>
</organism>
<comment type="caution">
    <text evidence="3">The sequence shown here is derived from an EMBL/GenBank/DDBJ whole genome shotgun (WGS) entry which is preliminary data.</text>
</comment>
<dbReference type="PANTHER" id="PTHR36842:SF1">
    <property type="entry name" value="PROTEIN TOLB"/>
    <property type="match status" value="1"/>
</dbReference>
<dbReference type="InterPro" id="IPR011042">
    <property type="entry name" value="6-blade_b-propeller_TolB-like"/>
</dbReference>
<feature type="domain" description="Prolow-density lipoprotein receptor-related protein 1-like beta-propeller" evidence="2">
    <location>
        <begin position="48"/>
        <end position="216"/>
    </location>
</feature>
<dbReference type="Pfam" id="PF16472">
    <property type="entry name" value="DUF5050"/>
    <property type="match status" value="1"/>
</dbReference>
<dbReference type="SUPFAM" id="SSF69304">
    <property type="entry name" value="Tricorn protease N-terminal domain"/>
    <property type="match status" value="1"/>
</dbReference>
<gene>
    <name evidence="3" type="ORF">ACFPIB_02265</name>
</gene>
<evidence type="ECO:0000313" key="3">
    <source>
        <dbReference type="EMBL" id="MFC5269417.1"/>
    </source>
</evidence>
<evidence type="ECO:0000259" key="2">
    <source>
        <dbReference type="Pfam" id="PF16472"/>
    </source>
</evidence>
<dbReference type="EMBL" id="JBHSKT010000001">
    <property type="protein sequence ID" value="MFC5269417.1"/>
    <property type="molecule type" value="Genomic_DNA"/>
</dbReference>
<evidence type="ECO:0000313" key="4">
    <source>
        <dbReference type="Proteomes" id="UP001596161"/>
    </source>
</evidence>
<dbReference type="Gene3D" id="2.120.10.30">
    <property type="entry name" value="TolB, C-terminal domain"/>
    <property type="match status" value="2"/>
</dbReference>
<name>A0ABW0E526_9BACT</name>
<reference evidence="4" key="1">
    <citation type="journal article" date="2019" name="Int. J. Syst. Evol. Microbiol.">
        <title>The Global Catalogue of Microorganisms (GCM) 10K type strain sequencing project: providing services to taxonomists for standard genome sequencing and annotation.</title>
        <authorList>
            <consortium name="The Broad Institute Genomics Platform"/>
            <consortium name="The Broad Institute Genome Sequencing Center for Infectious Disease"/>
            <person name="Wu L."/>
            <person name="Ma J."/>
        </authorList>
    </citation>
    <scope>NUCLEOTIDE SEQUENCE [LARGE SCALE GENOMIC DNA]</scope>
    <source>
        <strain evidence="4">KACC 12602</strain>
    </source>
</reference>
<dbReference type="Proteomes" id="UP001596161">
    <property type="component" value="Unassembled WGS sequence"/>
</dbReference>
<comment type="similarity">
    <text evidence="1">Belongs to the TolB family.</text>
</comment>